<organism evidence="2 3">
    <name type="scientific">Melipona bicolor</name>
    <dbReference type="NCBI Taxonomy" id="60889"/>
    <lineage>
        <taxon>Eukaryota</taxon>
        <taxon>Metazoa</taxon>
        <taxon>Ecdysozoa</taxon>
        <taxon>Arthropoda</taxon>
        <taxon>Hexapoda</taxon>
        <taxon>Insecta</taxon>
        <taxon>Pterygota</taxon>
        <taxon>Neoptera</taxon>
        <taxon>Endopterygota</taxon>
        <taxon>Hymenoptera</taxon>
        <taxon>Apocrita</taxon>
        <taxon>Aculeata</taxon>
        <taxon>Apoidea</taxon>
        <taxon>Anthophila</taxon>
        <taxon>Apidae</taxon>
        <taxon>Melipona</taxon>
    </lineage>
</organism>
<comment type="caution">
    <text evidence="2">The sequence shown here is derived from an EMBL/GenBank/DDBJ whole genome shotgun (WGS) entry which is preliminary data.</text>
</comment>
<reference evidence="2" key="1">
    <citation type="submission" date="2021-10" db="EMBL/GenBank/DDBJ databases">
        <title>Melipona bicolor Genome sequencing and assembly.</title>
        <authorList>
            <person name="Araujo N.S."/>
            <person name="Arias M.C."/>
        </authorList>
    </citation>
    <scope>NUCLEOTIDE SEQUENCE</scope>
    <source>
        <strain evidence="2">USP_2M_L1-L4_2017</strain>
        <tissue evidence="2">Whole body</tissue>
    </source>
</reference>
<evidence type="ECO:0000256" key="1">
    <source>
        <dbReference type="SAM" id="MobiDB-lite"/>
    </source>
</evidence>
<protein>
    <submittedName>
        <fullName evidence="2">Uncharacterized protein</fullName>
    </submittedName>
</protein>
<accession>A0AA40FKV9</accession>
<evidence type="ECO:0000313" key="3">
    <source>
        <dbReference type="Proteomes" id="UP001177670"/>
    </source>
</evidence>
<dbReference type="AlphaFoldDB" id="A0AA40FKV9"/>
<name>A0AA40FKV9_9HYME</name>
<sequence>MRFLYTECYLGSSPEKRRITLIVMLETTVIIEDIVCNIQNPVTCELISGEVSPVSSQVSFVLAMIAIATKQINQESPVASNFSGVFYSGGNPLRKLRQTRGKLFTGVEPPEFFPKACGIRWTVNRANQYHVALSQRAPVHKRNASGIEYSRASGSLFLDHGQKLKKKRKRRNIESVPDRYAPGAKETEAENRKQSTSYSIWKLDGHVGRQRAGITLPHETKRKIVV</sequence>
<gene>
    <name evidence="2" type="ORF">K0M31_010794</name>
</gene>
<dbReference type="Proteomes" id="UP001177670">
    <property type="component" value="Unassembled WGS sequence"/>
</dbReference>
<keyword evidence="3" id="KW-1185">Reference proteome</keyword>
<evidence type="ECO:0000313" key="2">
    <source>
        <dbReference type="EMBL" id="KAK1121009.1"/>
    </source>
</evidence>
<proteinExistence type="predicted"/>
<feature type="region of interest" description="Disordered" evidence="1">
    <location>
        <begin position="163"/>
        <end position="195"/>
    </location>
</feature>
<dbReference type="EMBL" id="JAHYIQ010000028">
    <property type="protein sequence ID" value="KAK1121009.1"/>
    <property type="molecule type" value="Genomic_DNA"/>
</dbReference>